<organism evidence="2 3">
    <name type="scientific">Hyaloperonospora arabidopsidis (strain Emoy2)</name>
    <name type="common">Downy mildew agent</name>
    <name type="synonym">Peronospora arabidopsidis</name>
    <dbReference type="NCBI Taxonomy" id="559515"/>
    <lineage>
        <taxon>Eukaryota</taxon>
        <taxon>Sar</taxon>
        <taxon>Stramenopiles</taxon>
        <taxon>Oomycota</taxon>
        <taxon>Peronosporomycetes</taxon>
        <taxon>Peronosporales</taxon>
        <taxon>Peronosporaceae</taxon>
        <taxon>Hyaloperonospora</taxon>
    </lineage>
</organism>
<feature type="compositionally biased region" description="Polar residues" evidence="1">
    <location>
        <begin position="79"/>
        <end position="92"/>
    </location>
</feature>
<reference evidence="2" key="2">
    <citation type="submission" date="2015-06" db="UniProtKB">
        <authorList>
            <consortium name="EnsemblProtists"/>
        </authorList>
    </citation>
    <scope>IDENTIFICATION</scope>
    <source>
        <strain evidence="2">Emoy2</strain>
    </source>
</reference>
<dbReference type="EMBL" id="JH598253">
    <property type="status" value="NOT_ANNOTATED_CDS"/>
    <property type="molecule type" value="Genomic_DNA"/>
</dbReference>
<dbReference type="EnsemblProtists" id="HpaT801207">
    <property type="protein sequence ID" value="HpaP801207"/>
    <property type="gene ID" value="HpaG801207"/>
</dbReference>
<evidence type="ECO:0000313" key="3">
    <source>
        <dbReference type="Proteomes" id="UP000011713"/>
    </source>
</evidence>
<dbReference type="Proteomes" id="UP000011713">
    <property type="component" value="Unassembled WGS sequence"/>
</dbReference>
<protein>
    <submittedName>
        <fullName evidence="2">Uncharacterized protein</fullName>
    </submittedName>
</protein>
<reference evidence="3" key="1">
    <citation type="journal article" date="2010" name="Science">
        <title>Signatures of adaptation to obligate biotrophy in the Hyaloperonospora arabidopsidis genome.</title>
        <authorList>
            <person name="Baxter L."/>
            <person name="Tripathy S."/>
            <person name="Ishaque N."/>
            <person name="Boot N."/>
            <person name="Cabral A."/>
            <person name="Kemen E."/>
            <person name="Thines M."/>
            <person name="Ah-Fong A."/>
            <person name="Anderson R."/>
            <person name="Badejoko W."/>
            <person name="Bittner-Eddy P."/>
            <person name="Boore J.L."/>
            <person name="Chibucos M.C."/>
            <person name="Coates M."/>
            <person name="Dehal P."/>
            <person name="Delehaunty K."/>
            <person name="Dong S."/>
            <person name="Downton P."/>
            <person name="Dumas B."/>
            <person name="Fabro G."/>
            <person name="Fronick C."/>
            <person name="Fuerstenberg S.I."/>
            <person name="Fulton L."/>
            <person name="Gaulin E."/>
            <person name="Govers F."/>
            <person name="Hughes L."/>
            <person name="Humphray S."/>
            <person name="Jiang R.H."/>
            <person name="Judelson H."/>
            <person name="Kamoun S."/>
            <person name="Kyung K."/>
            <person name="Meijer H."/>
            <person name="Minx P."/>
            <person name="Morris P."/>
            <person name="Nelson J."/>
            <person name="Phuntumart V."/>
            <person name="Qutob D."/>
            <person name="Rehmany A."/>
            <person name="Rougon-Cardoso A."/>
            <person name="Ryden P."/>
            <person name="Torto-Alalibo T."/>
            <person name="Studholme D."/>
            <person name="Wang Y."/>
            <person name="Win J."/>
            <person name="Wood J."/>
            <person name="Clifton S.W."/>
            <person name="Rogers J."/>
            <person name="Van den Ackerveken G."/>
            <person name="Jones J.D."/>
            <person name="McDowell J.M."/>
            <person name="Beynon J."/>
            <person name="Tyler B.M."/>
        </authorList>
    </citation>
    <scope>NUCLEOTIDE SEQUENCE [LARGE SCALE GENOMIC DNA]</scope>
    <source>
        <strain evidence="3">Emoy2</strain>
    </source>
</reference>
<accession>M4B4K8</accession>
<evidence type="ECO:0000313" key="2">
    <source>
        <dbReference type="EnsemblProtists" id="HpaP801207"/>
    </source>
</evidence>
<sequence>MSPRNSSDNQQVTAVQRAAAASIARRRNAQLDAQTPSAGSSDNSGECMRPELALVMEQQAAMFAKTEELERERMMLPSPTGTTFVPASSMESRANVPATRPAATFRSPYMRMKHVRPMEVDDLHDVFGTESRVRNARVRTERRVLRQEQQQHYLNFAAVHEGLQAAAEARDMQQAEKRAAIVAAQGHLHQVDPHLKGEVELQRRQRDTMVAQGEAQPRELAHFQARLQAERAALATEHEEQKRAVQEREQSLYKHKQEVLNERNVQRQREAELDEQVRVAAQAHRARELALRK</sequence>
<feature type="compositionally biased region" description="Low complexity" evidence="1">
    <location>
        <begin position="10"/>
        <end position="23"/>
    </location>
</feature>
<evidence type="ECO:0000256" key="1">
    <source>
        <dbReference type="SAM" id="MobiDB-lite"/>
    </source>
</evidence>
<dbReference type="VEuPathDB" id="FungiDB:HpaG801207"/>
<dbReference type="InParanoid" id="M4B4K8"/>
<feature type="region of interest" description="Disordered" evidence="1">
    <location>
        <begin position="1"/>
        <end position="46"/>
    </location>
</feature>
<name>M4B4K8_HYAAE</name>
<feature type="region of interest" description="Disordered" evidence="1">
    <location>
        <begin position="77"/>
        <end position="98"/>
    </location>
</feature>
<dbReference type="HOGENOM" id="CLU_951406_0_0_1"/>
<proteinExistence type="predicted"/>
<feature type="compositionally biased region" description="Polar residues" evidence="1">
    <location>
        <begin position="31"/>
        <end position="44"/>
    </location>
</feature>
<keyword evidence="3" id="KW-1185">Reference proteome</keyword>
<dbReference type="AlphaFoldDB" id="M4B4K8"/>